<evidence type="ECO:0000256" key="1">
    <source>
        <dbReference type="ARBA" id="ARBA00006484"/>
    </source>
</evidence>
<dbReference type="RefSeq" id="WP_133109423.1">
    <property type="nucleotide sequence ID" value="NZ_SMNA01000011.1"/>
</dbReference>
<keyword evidence="4" id="KW-1185">Reference proteome</keyword>
<comment type="similarity">
    <text evidence="1">Belongs to the short-chain dehydrogenases/reductases (SDR) family.</text>
</comment>
<dbReference type="SUPFAM" id="SSF51735">
    <property type="entry name" value="NAD(P)-binding Rossmann-fold domains"/>
    <property type="match status" value="1"/>
</dbReference>
<keyword evidence="2" id="KW-0560">Oxidoreductase</keyword>
<dbReference type="EMBL" id="SMNA01000011">
    <property type="protein sequence ID" value="TDE89682.1"/>
    <property type="molecule type" value="Genomic_DNA"/>
</dbReference>
<name>A0ABY2E040_9MICO</name>
<dbReference type="InterPro" id="IPR036291">
    <property type="entry name" value="NAD(P)-bd_dom_sf"/>
</dbReference>
<dbReference type="Pfam" id="PF13561">
    <property type="entry name" value="adh_short_C2"/>
    <property type="match status" value="1"/>
</dbReference>
<gene>
    <name evidence="3" type="ORF">EXU48_19870</name>
</gene>
<dbReference type="PANTHER" id="PTHR24321:SF11">
    <property type="entry name" value="BLR0893 PROTEIN"/>
    <property type="match status" value="1"/>
</dbReference>
<dbReference type="Proteomes" id="UP000504882">
    <property type="component" value="Unassembled WGS sequence"/>
</dbReference>
<sequence length="249" mass="26136">MSQRVALVTGGGSGIGRAVALRFAAGDAAVVIADVDADGGARTAAEIESAGGTALFVPCAVQREDDMRALAAVIEERWGRLDHAVNCAGVEQQRAIIADCTEENWDRTIDIDLKGIWLSMKHEIPLLRRAGGGAIVNTSSVVGVRGVRGAAAYVAAKHGIIGLTRCAALEEAEHGIRVNAILPGHIRTPMVERVITKEPVKEQAYLDNAALRRLGDPDEVARLATWLCGPDASFMTGDAIAVDGGVLAR</sequence>
<dbReference type="NCBIfam" id="NF005559">
    <property type="entry name" value="PRK07231.1"/>
    <property type="match status" value="1"/>
</dbReference>
<organism evidence="3 4">
    <name type="scientific">Occultella glacieicola</name>
    <dbReference type="NCBI Taxonomy" id="2518684"/>
    <lineage>
        <taxon>Bacteria</taxon>
        <taxon>Bacillati</taxon>
        <taxon>Actinomycetota</taxon>
        <taxon>Actinomycetes</taxon>
        <taxon>Micrococcales</taxon>
        <taxon>Ruaniaceae</taxon>
        <taxon>Occultella</taxon>
    </lineage>
</organism>
<evidence type="ECO:0000313" key="4">
    <source>
        <dbReference type="Proteomes" id="UP000504882"/>
    </source>
</evidence>
<dbReference type="InterPro" id="IPR002347">
    <property type="entry name" value="SDR_fam"/>
</dbReference>
<dbReference type="PRINTS" id="PR00080">
    <property type="entry name" value="SDRFAMILY"/>
</dbReference>
<dbReference type="PROSITE" id="PS00061">
    <property type="entry name" value="ADH_SHORT"/>
    <property type="match status" value="1"/>
</dbReference>
<proteinExistence type="inferred from homology"/>
<evidence type="ECO:0000313" key="3">
    <source>
        <dbReference type="EMBL" id="TDE89682.1"/>
    </source>
</evidence>
<dbReference type="PANTHER" id="PTHR24321">
    <property type="entry name" value="DEHYDROGENASES, SHORT CHAIN"/>
    <property type="match status" value="1"/>
</dbReference>
<reference evidence="3 4" key="1">
    <citation type="submission" date="2019-03" db="EMBL/GenBank/DDBJ databases">
        <title>Genomic features of bacteria from cold environments.</title>
        <authorList>
            <person name="Shen L."/>
        </authorList>
    </citation>
    <scope>NUCLEOTIDE SEQUENCE [LARGE SCALE GENOMIC DNA]</scope>
    <source>
        <strain evidence="4">T3246-1</strain>
    </source>
</reference>
<evidence type="ECO:0000256" key="2">
    <source>
        <dbReference type="ARBA" id="ARBA00023002"/>
    </source>
</evidence>
<comment type="caution">
    <text evidence="3">The sequence shown here is derived from an EMBL/GenBank/DDBJ whole genome shotgun (WGS) entry which is preliminary data.</text>
</comment>
<protein>
    <submittedName>
        <fullName evidence="3">SDR family oxidoreductase</fullName>
    </submittedName>
</protein>
<dbReference type="PRINTS" id="PR00081">
    <property type="entry name" value="GDHRDH"/>
</dbReference>
<accession>A0ABY2E040</accession>
<dbReference type="Gene3D" id="3.40.50.720">
    <property type="entry name" value="NAD(P)-binding Rossmann-like Domain"/>
    <property type="match status" value="1"/>
</dbReference>
<dbReference type="InterPro" id="IPR020904">
    <property type="entry name" value="Sc_DH/Rdtase_CS"/>
</dbReference>